<keyword evidence="5" id="KW-0547">Nucleotide-binding</keyword>
<comment type="catalytic activity">
    <reaction evidence="1">
        <text>ATP + protein L-histidine = ADP + protein N-phospho-L-histidine.</text>
        <dbReference type="EC" id="2.7.13.3"/>
    </reaction>
</comment>
<dbReference type="SMART" id="SM00448">
    <property type="entry name" value="REC"/>
    <property type="match status" value="1"/>
</dbReference>
<feature type="coiled-coil region" evidence="10">
    <location>
        <begin position="116"/>
        <end position="150"/>
    </location>
</feature>
<dbReference type="Pfam" id="PF00072">
    <property type="entry name" value="Response_reg"/>
    <property type="match status" value="1"/>
</dbReference>
<dbReference type="CDD" id="cd17536">
    <property type="entry name" value="REC_YesN-like"/>
    <property type="match status" value="1"/>
</dbReference>
<evidence type="ECO:0000256" key="3">
    <source>
        <dbReference type="ARBA" id="ARBA00022553"/>
    </source>
</evidence>
<sequence>MFSILIVDDHKHLVESLATTTPWEQYEVTRIYKAYSGTDALKLVEEHEIDIVLTDIRMPGMSGLELIEQAKARQRDIECILITGYADFEYAKRAIELQAVDYLMKPVRDEALSVSMNRIVQRRRKQLEKKKELEQSDEALRTMLEQLQTDLMVEKAFAESSMLEERSRIAADIHDLVGHTLTTTLVQIEAAKRLLVRNEQEGLKRLEFSQDLVRKSLNDIREAVWKMQSAKTETATDLEPALLHLIRVTEKAADISITCRIEALPPTDPLRSKAICHALQEGLTNGIRHGNATRFEFELLPDAEGGLHFALWNDGAPYSADGPGFGMKAMEERVRKLDGSVQIASTDTPRGTRLTIWLPSGKRKEEVPS</sequence>
<dbReference type="InterPro" id="IPR001789">
    <property type="entry name" value="Sig_transdc_resp-reg_receiver"/>
</dbReference>
<evidence type="ECO:0000259" key="11">
    <source>
        <dbReference type="PROSITE" id="PS50110"/>
    </source>
</evidence>
<dbReference type="EMBL" id="CAJVCE010000021">
    <property type="protein sequence ID" value="CAG7653832.1"/>
    <property type="molecule type" value="Genomic_DNA"/>
</dbReference>
<dbReference type="CDD" id="cd16917">
    <property type="entry name" value="HATPase_UhpB-NarQ-NarX-like"/>
    <property type="match status" value="1"/>
</dbReference>
<keyword evidence="4" id="KW-0808">Transferase</keyword>
<dbReference type="PANTHER" id="PTHR24421:SF10">
    <property type="entry name" value="NITRATE_NITRITE SENSOR PROTEIN NARQ"/>
    <property type="match status" value="1"/>
</dbReference>
<dbReference type="RefSeq" id="WP_218101810.1">
    <property type="nucleotide sequence ID" value="NZ_CAJVCE010000021.1"/>
</dbReference>
<dbReference type="Proteomes" id="UP000730618">
    <property type="component" value="Unassembled WGS sequence"/>
</dbReference>
<reference evidence="12 13" key="1">
    <citation type="submission" date="2021-06" db="EMBL/GenBank/DDBJ databases">
        <authorList>
            <person name="Criscuolo A."/>
        </authorList>
    </citation>
    <scope>NUCLEOTIDE SEQUENCE [LARGE SCALE GENOMIC DNA]</scope>
    <source>
        <strain evidence="13">CIP 111802</strain>
    </source>
</reference>
<keyword evidence="8" id="KW-0902">Two-component regulatory system</keyword>
<evidence type="ECO:0000256" key="6">
    <source>
        <dbReference type="ARBA" id="ARBA00022777"/>
    </source>
</evidence>
<dbReference type="PANTHER" id="PTHR24421">
    <property type="entry name" value="NITRATE/NITRITE SENSOR PROTEIN NARX-RELATED"/>
    <property type="match status" value="1"/>
</dbReference>
<evidence type="ECO:0000256" key="2">
    <source>
        <dbReference type="ARBA" id="ARBA00012438"/>
    </source>
</evidence>
<keyword evidence="7" id="KW-0067">ATP-binding</keyword>
<evidence type="ECO:0000256" key="7">
    <source>
        <dbReference type="ARBA" id="ARBA00022840"/>
    </source>
</evidence>
<keyword evidence="13" id="KW-1185">Reference proteome</keyword>
<keyword evidence="6" id="KW-0418">Kinase</keyword>
<evidence type="ECO:0000256" key="8">
    <source>
        <dbReference type="ARBA" id="ARBA00023012"/>
    </source>
</evidence>
<feature type="modified residue" description="4-aspartylphosphate" evidence="9">
    <location>
        <position position="55"/>
    </location>
</feature>
<dbReference type="PROSITE" id="PS50110">
    <property type="entry name" value="RESPONSE_REGULATORY"/>
    <property type="match status" value="1"/>
</dbReference>
<feature type="domain" description="Response regulatory" evidence="11">
    <location>
        <begin position="3"/>
        <end position="120"/>
    </location>
</feature>
<evidence type="ECO:0000256" key="10">
    <source>
        <dbReference type="SAM" id="Coils"/>
    </source>
</evidence>
<keyword evidence="3 9" id="KW-0597">Phosphoprotein</keyword>
<evidence type="ECO:0000256" key="5">
    <source>
        <dbReference type="ARBA" id="ARBA00022741"/>
    </source>
</evidence>
<evidence type="ECO:0000256" key="1">
    <source>
        <dbReference type="ARBA" id="ARBA00000085"/>
    </source>
</evidence>
<dbReference type="Pfam" id="PF07730">
    <property type="entry name" value="HisKA_3"/>
    <property type="match status" value="1"/>
</dbReference>
<dbReference type="InterPro" id="IPR011712">
    <property type="entry name" value="Sig_transdc_His_kin_sub3_dim/P"/>
</dbReference>
<evidence type="ECO:0000256" key="4">
    <source>
        <dbReference type="ARBA" id="ARBA00022679"/>
    </source>
</evidence>
<dbReference type="InterPro" id="IPR050482">
    <property type="entry name" value="Sensor_HK_TwoCompSys"/>
</dbReference>
<protein>
    <recommendedName>
        <fullName evidence="2">histidine kinase</fullName>
        <ecNumber evidence="2">2.7.13.3</ecNumber>
    </recommendedName>
</protein>
<dbReference type="EC" id="2.7.13.3" evidence="2"/>
<evidence type="ECO:0000313" key="12">
    <source>
        <dbReference type="EMBL" id="CAG7653832.1"/>
    </source>
</evidence>
<proteinExistence type="predicted"/>
<accession>A0ABN7TVK2</accession>
<keyword evidence="10" id="KW-0175">Coiled coil</keyword>
<organism evidence="12 13">
    <name type="scientific">Paenibacillus allorhizosphaerae</name>
    <dbReference type="NCBI Taxonomy" id="2849866"/>
    <lineage>
        <taxon>Bacteria</taxon>
        <taxon>Bacillati</taxon>
        <taxon>Bacillota</taxon>
        <taxon>Bacilli</taxon>
        <taxon>Bacillales</taxon>
        <taxon>Paenibacillaceae</taxon>
        <taxon>Paenibacillus</taxon>
    </lineage>
</organism>
<evidence type="ECO:0000256" key="9">
    <source>
        <dbReference type="PROSITE-ProRule" id="PRU00169"/>
    </source>
</evidence>
<evidence type="ECO:0000313" key="13">
    <source>
        <dbReference type="Proteomes" id="UP000730618"/>
    </source>
</evidence>
<gene>
    <name evidence="12" type="primary">rssB_7</name>
    <name evidence="12" type="ORF">PAECIP111802_05593</name>
</gene>
<name>A0ABN7TVK2_9BACL</name>
<comment type="caution">
    <text evidence="12">The sequence shown here is derived from an EMBL/GenBank/DDBJ whole genome shotgun (WGS) entry which is preliminary data.</text>
</comment>